<dbReference type="Proteomes" id="UP000289856">
    <property type="component" value="Chromosome"/>
</dbReference>
<evidence type="ECO:0000313" key="1">
    <source>
        <dbReference type="EMBL" id="BBI30825.1"/>
    </source>
</evidence>
<proteinExistence type="predicted"/>
<dbReference type="KEGG" id="cohn:KCTCHS21_02240"/>
<dbReference type="RefSeq" id="WP_130604745.1">
    <property type="nucleotide sequence ID" value="NZ_AP019400.1"/>
</dbReference>
<evidence type="ECO:0000313" key="2">
    <source>
        <dbReference type="Proteomes" id="UP000289856"/>
    </source>
</evidence>
<dbReference type="Gene3D" id="1.10.3680.10">
    <property type="entry name" value="TerB-like"/>
    <property type="match status" value="1"/>
</dbReference>
<keyword evidence="2" id="KW-1185">Reference proteome</keyword>
<gene>
    <name evidence="1" type="ORF">KCTCHS21_02240</name>
</gene>
<name>A0A3T1CYJ6_9BACL</name>
<protein>
    <recommendedName>
        <fullName evidence="3">Co-chaperone DjlA N-terminal domain-containing protein</fullName>
    </recommendedName>
</protein>
<dbReference type="EMBL" id="AP019400">
    <property type="protein sequence ID" value="BBI30825.1"/>
    <property type="molecule type" value="Genomic_DNA"/>
</dbReference>
<evidence type="ECO:0008006" key="3">
    <source>
        <dbReference type="Google" id="ProtNLM"/>
    </source>
</evidence>
<sequence length="137" mass="15838">MFLHFLQKKEHIQAFIELVHIIAGADGFVSGNEKRFLRSLMNEIDIEGVLKPISPGRELEDILGDIKDDQVRSIFFIETLLLVYSDGDYSDAEKQVVLDMKRIFGISDETYEKYKDWVVRLDQLKIEGVKFILDPST</sequence>
<dbReference type="SUPFAM" id="SSF158682">
    <property type="entry name" value="TerB-like"/>
    <property type="match status" value="1"/>
</dbReference>
<accession>A0A3T1CYJ6</accession>
<dbReference type="AlphaFoldDB" id="A0A3T1CYJ6"/>
<organism evidence="1 2">
    <name type="scientific">Cohnella abietis</name>
    <dbReference type="NCBI Taxonomy" id="2507935"/>
    <lineage>
        <taxon>Bacteria</taxon>
        <taxon>Bacillati</taxon>
        <taxon>Bacillota</taxon>
        <taxon>Bacilli</taxon>
        <taxon>Bacillales</taxon>
        <taxon>Paenibacillaceae</taxon>
        <taxon>Cohnella</taxon>
    </lineage>
</organism>
<reference evidence="1 2" key="1">
    <citation type="submission" date="2019-01" db="EMBL/GenBank/DDBJ databases">
        <title>Complete genome sequence of Cohnella hallensis HS21 isolated from Korean fir (Abies koreana) rhizospheric soil.</title>
        <authorList>
            <person name="Jiang L."/>
            <person name="Kang S.W."/>
            <person name="Kim S."/>
            <person name="Jung J."/>
            <person name="Kim C.Y."/>
            <person name="Kim D.H."/>
            <person name="Kim S.W."/>
            <person name="Lee J."/>
        </authorList>
    </citation>
    <scope>NUCLEOTIDE SEQUENCE [LARGE SCALE GENOMIC DNA]</scope>
    <source>
        <strain evidence="1 2">HS21</strain>
    </source>
</reference>
<dbReference type="OrthoDB" id="1934251at2"/>
<dbReference type="InterPro" id="IPR029024">
    <property type="entry name" value="TerB-like"/>
</dbReference>